<organism evidence="2 3">
    <name type="scientific">Prunus armeniaca</name>
    <name type="common">Apricot</name>
    <name type="synonym">Armeniaca vulgaris</name>
    <dbReference type="NCBI Taxonomy" id="36596"/>
    <lineage>
        <taxon>Eukaryota</taxon>
        <taxon>Viridiplantae</taxon>
        <taxon>Streptophyta</taxon>
        <taxon>Embryophyta</taxon>
        <taxon>Tracheophyta</taxon>
        <taxon>Spermatophyta</taxon>
        <taxon>Magnoliopsida</taxon>
        <taxon>eudicotyledons</taxon>
        <taxon>Gunneridae</taxon>
        <taxon>Pentapetalae</taxon>
        <taxon>rosids</taxon>
        <taxon>fabids</taxon>
        <taxon>Rosales</taxon>
        <taxon>Rosaceae</taxon>
        <taxon>Amygdaloideae</taxon>
        <taxon>Amygdaleae</taxon>
        <taxon>Prunus</taxon>
    </lineage>
</organism>
<dbReference type="EMBL" id="CAEKDK010000007">
    <property type="protein sequence ID" value="CAB4286111.1"/>
    <property type="molecule type" value="Genomic_DNA"/>
</dbReference>
<feature type="compositionally biased region" description="Basic residues" evidence="1">
    <location>
        <begin position="1"/>
        <end position="11"/>
    </location>
</feature>
<name>A0A6J5VD09_PRUAR</name>
<evidence type="ECO:0000313" key="3">
    <source>
        <dbReference type="Proteomes" id="UP000507222"/>
    </source>
</evidence>
<evidence type="ECO:0000313" key="2">
    <source>
        <dbReference type="EMBL" id="CAB4286111.1"/>
    </source>
</evidence>
<reference evidence="2 3" key="1">
    <citation type="submission" date="2020-05" db="EMBL/GenBank/DDBJ databases">
        <authorList>
            <person name="Campoy J."/>
            <person name="Schneeberger K."/>
            <person name="Spophaly S."/>
        </authorList>
    </citation>
    <scope>NUCLEOTIDE SEQUENCE [LARGE SCALE GENOMIC DNA]</scope>
    <source>
        <strain evidence="2">PruArmRojPasFocal</strain>
    </source>
</reference>
<accession>A0A6J5VD09</accession>
<sequence length="101" mass="11575">MTTHPRHKPTLTHKPTPTQPRHYWSPPPVIKAQPHIQGGGSPNGAHLRWRWLGTDVESTLAKIVEDVICIHDEGVFGSLTGFYGSYHQFHGWFCYSVYYFD</sequence>
<dbReference type="AlphaFoldDB" id="A0A6J5VD09"/>
<dbReference type="Proteomes" id="UP000507222">
    <property type="component" value="Unassembled WGS sequence"/>
</dbReference>
<proteinExistence type="predicted"/>
<evidence type="ECO:0000256" key="1">
    <source>
        <dbReference type="SAM" id="MobiDB-lite"/>
    </source>
</evidence>
<feature type="region of interest" description="Disordered" evidence="1">
    <location>
        <begin position="1"/>
        <end position="24"/>
    </location>
</feature>
<protein>
    <submittedName>
        <fullName evidence="2">Uncharacterized protein</fullName>
    </submittedName>
</protein>
<gene>
    <name evidence="2" type="ORF">CURHAP_LOCUS42825</name>
</gene>